<dbReference type="RefSeq" id="WP_353685076.1">
    <property type="nucleotide sequence ID" value="NZ_CP144373.1"/>
</dbReference>
<dbReference type="SUPFAM" id="SSF53474">
    <property type="entry name" value="alpha/beta-Hydrolases"/>
    <property type="match status" value="1"/>
</dbReference>
<proteinExistence type="predicted"/>
<protein>
    <recommendedName>
        <fullName evidence="2">Alpha/beta hydrolase</fullName>
    </recommendedName>
</protein>
<dbReference type="KEGG" id="taut:V4D30_04575"/>
<sequence length="196" mass="22607">MKYFISGWAGFREALDVPEDWYFIVPFIDLDEEGILDFFKDKSGSTLIGWSTGGHIILKNLKFFSLRFNEIVIVAGFKKFTDYVHPRIIRRMIDKMEIQPETVIKEFLLNAGCKPILSEKADKNALKEGLKFLLSSEFNYIDYPKNKLILIHGSGDKILPIKALFDLKKIFSFAQMHTISGSHWIPFKVLDSILHS</sequence>
<dbReference type="EMBL" id="CP144373">
    <property type="protein sequence ID" value="XCH47555.1"/>
    <property type="molecule type" value="Genomic_DNA"/>
</dbReference>
<organism evidence="1">
    <name type="scientific">Thermodesulfovibrio autotrophicus</name>
    <dbReference type="NCBI Taxonomy" id="3118333"/>
    <lineage>
        <taxon>Bacteria</taxon>
        <taxon>Pseudomonadati</taxon>
        <taxon>Nitrospirota</taxon>
        <taxon>Thermodesulfovibrionia</taxon>
        <taxon>Thermodesulfovibrionales</taxon>
        <taxon>Thermodesulfovibrionaceae</taxon>
        <taxon>Thermodesulfovibrio</taxon>
    </lineage>
</organism>
<reference evidence="1" key="1">
    <citation type="submission" date="2024-01" db="EMBL/GenBank/DDBJ databases">
        <title>The first autotrophic representatives of the genus Thermodesulfovibrio.</title>
        <authorList>
            <person name="Maltseva A.I."/>
            <person name="Elcheninov A.G."/>
            <person name="Kublanov I.V."/>
            <person name="Lebedinsky A.V."/>
            <person name="Frolov E.N."/>
        </authorList>
    </citation>
    <scope>NUCLEOTIDE SEQUENCE</scope>
    <source>
        <strain evidence="1">3907-1M</strain>
    </source>
</reference>
<evidence type="ECO:0000313" key="1">
    <source>
        <dbReference type="EMBL" id="XCH47555.1"/>
    </source>
</evidence>
<accession>A0AAU8GYH4</accession>
<name>A0AAU8GYH4_9BACT</name>
<dbReference type="AlphaFoldDB" id="A0AAU8GYH4"/>
<dbReference type="Gene3D" id="3.40.50.1820">
    <property type="entry name" value="alpha/beta hydrolase"/>
    <property type="match status" value="1"/>
</dbReference>
<evidence type="ECO:0008006" key="2">
    <source>
        <dbReference type="Google" id="ProtNLM"/>
    </source>
</evidence>
<gene>
    <name evidence="1" type="ORF">V4D30_04575</name>
</gene>
<dbReference type="InterPro" id="IPR029058">
    <property type="entry name" value="AB_hydrolase_fold"/>
</dbReference>